<dbReference type="Gene3D" id="2.160.20.10">
    <property type="entry name" value="Single-stranded right-handed beta-helix, Pectin lyase-like"/>
    <property type="match status" value="1"/>
</dbReference>
<dbReference type="InterPro" id="IPR000743">
    <property type="entry name" value="Glyco_hydro_28"/>
</dbReference>
<dbReference type="PANTHER" id="PTHR31339">
    <property type="entry name" value="PECTIN LYASE-RELATED"/>
    <property type="match status" value="1"/>
</dbReference>
<evidence type="ECO:0000313" key="6">
    <source>
        <dbReference type="EMBL" id="KAA2245680.1"/>
    </source>
</evidence>
<sequence>MKILLWLPVFALFYVSVKANDFNIVDYGAVSDTSKLSTAAINKAVEACYKAGGGRVIIPTGNFKSGTITLMDNVALFLERGAVLYASTDHRDFPRQKQPAYRSQKDPGGWYALIYAEGASNIGIGGPGTIDGQGAKQVPLPTPPGAVYEDRDGRPRNILFISCRKVTVEDVTMQSSGIWNQHYLNCDNVVIDKIYVYNHSNRNNDAIDIDGCRHVVISNSIMDTDDDGITLKSTGAAATEHVVITNCIVSSFCAAIKCGTESTGGFKNIQISNCIVKPSVCPTEPVFKTPRIGQVGIALEIVDGGVMDGVTVSNITIEGTACPIYVRLGNRARKHTDAAPEPPRGKMRNISLSDINVYDAGNYSSSITGIPGSPIENITLNNVRIVNKGGVQQGEYMGDPLKVPELEKEYPAPDRWKNLPSSGLFIRHVEDIALRDVTLGSQMADPRVPVIADDVARLDISNLRSDRGDEKAVQLIKVGRVKRQ</sequence>
<evidence type="ECO:0000256" key="2">
    <source>
        <dbReference type="ARBA" id="ARBA00022801"/>
    </source>
</evidence>
<keyword evidence="5" id="KW-0732">Signal</keyword>
<dbReference type="EMBL" id="VUOC01000001">
    <property type="protein sequence ID" value="KAA2245680.1"/>
    <property type="molecule type" value="Genomic_DNA"/>
</dbReference>
<reference evidence="6 7" key="1">
    <citation type="submission" date="2019-09" db="EMBL/GenBank/DDBJ databases">
        <title>Chitinophaga ginsengihumi sp. nov., isolated from soil of ginseng rhizosphere.</title>
        <authorList>
            <person name="Lee J."/>
        </authorList>
    </citation>
    <scope>NUCLEOTIDE SEQUENCE [LARGE SCALE GENOMIC DNA]</scope>
    <source>
        <strain evidence="6 7">BN140078</strain>
    </source>
</reference>
<accession>A0A5B2W4P7</accession>
<dbReference type="InterPro" id="IPR011050">
    <property type="entry name" value="Pectin_lyase_fold/virulence"/>
</dbReference>
<evidence type="ECO:0000256" key="1">
    <source>
        <dbReference type="ARBA" id="ARBA00008834"/>
    </source>
</evidence>
<keyword evidence="3 4" id="KW-0326">Glycosidase</keyword>
<dbReference type="InterPro" id="IPR006626">
    <property type="entry name" value="PbH1"/>
</dbReference>
<protein>
    <submittedName>
        <fullName evidence="6">Polygalacturonase</fullName>
    </submittedName>
</protein>
<gene>
    <name evidence="6" type="ORF">F0L74_06915</name>
</gene>
<dbReference type="SMART" id="SM00710">
    <property type="entry name" value="PbH1"/>
    <property type="match status" value="5"/>
</dbReference>
<keyword evidence="2 4" id="KW-0378">Hydrolase</keyword>
<evidence type="ECO:0000256" key="3">
    <source>
        <dbReference type="ARBA" id="ARBA00023295"/>
    </source>
</evidence>
<dbReference type="Pfam" id="PF00295">
    <property type="entry name" value="Glyco_hydro_28"/>
    <property type="match status" value="1"/>
</dbReference>
<dbReference type="GO" id="GO:0004650">
    <property type="term" value="F:polygalacturonase activity"/>
    <property type="evidence" value="ECO:0007669"/>
    <property type="project" value="InterPro"/>
</dbReference>
<feature type="chain" id="PRO_5023080737" evidence="5">
    <location>
        <begin position="20"/>
        <end position="484"/>
    </location>
</feature>
<comment type="caution">
    <text evidence="6">The sequence shown here is derived from an EMBL/GenBank/DDBJ whole genome shotgun (WGS) entry which is preliminary data.</text>
</comment>
<evidence type="ECO:0000313" key="7">
    <source>
        <dbReference type="Proteomes" id="UP000324611"/>
    </source>
</evidence>
<comment type="similarity">
    <text evidence="1 4">Belongs to the glycosyl hydrolase 28 family.</text>
</comment>
<dbReference type="GO" id="GO:0005975">
    <property type="term" value="P:carbohydrate metabolic process"/>
    <property type="evidence" value="ECO:0007669"/>
    <property type="project" value="InterPro"/>
</dbReference>
<dbReference type="PANTHER" id="PTHR31339:SF9">
    <property type="entry name" value="PLASMIN AND FIBRONECTIN-BINDING PROTEIN A"/>
    <property type="match status" value="1"/>
</dbReference>
<evidence type="ECO:0000256" key="5">
    <source>
        <dbReference type="SAM" id="SignalP"/>
    </source>
</evidence>
<keyword evidence="7" id="KW-1185">Reference proteome</keyword>
<dbReference type="Proteomes" id="UP000324611">
    <property type="component" value="Unassembled WGS sequence"/>
</dbReference>
<dbReference type="SUPFAM" id="SSF51126">
    <property type="entry name" value="Pectin lyase-like"/>
    <property type="match status" value="1"/>
</dbReference>
<feature type="signal peptide" evidence="5">
    <location>
        <begin position="1"/>
        <end position="19"/>
    </location>
</feature>
<proteinExistence type="inferred from homology"/>
<evidence type="ECO:0000256" key="4">
    <source>
        <dbReference type="RuleBase" id="RU361169"/>
    </source>
</evidence>
<dbReference type="RefSeq" id="WP_149837070.1">
    <property type="nucleotide sequence ID" value="NZ_VUOC01000001.1"/>
</dbReference>
<reference evidence="6 7" key="2">
    <citation type="submission" date="2019-09" db="EMBL/GenBank/DDBJ databases">
        <authorList>
            <person name="Jin C."/>
        </authorList>
    </citation>
    <scope>NUCLEOTIDE SEQUENCE [LARGE SCALE GENOMIC DNA]</scope>
    <source>
        <strain evidence="6 7">BN140078</strain>
    </source>
</reference>
<dbReference type="InterPro" id="IPR012334">
    <property type="entry name" value="Pectin_lyas_fold"/>
</dbReference>
<name>A0A5B2W4P7_9BACT</name>
<dbReference type="InterPro" id="IPR051801">
    <property type="entry name" value="GH28_Enzymes"/>
</dbReference>
<organism evidence="6 7">
    <name type="scientific">Chitinophaga agrisoli</name>
    <dbReference type="NCBI Taxonomy" id="2607653"/>
    <lineage>
        <taxon>Bacteria</taxon>
        <taxon>Pseudomonadati</taxon>
        <taxon>Bacteroidota</taxon>
        <taxon>Chitinophagia</taxon>
        <taxon>Chitinophagales</taxon>
        <taxon>Chitinophagaceae</taxon>
        <taxon>Chitinophaga</taxon>
    </lineage>
</organism>
<dbReference type="AlphaFoldDB" id="A0A5B2W4P7"/>